<dbReference type="SMART" id="SM00902">
    <property type="entry name" value="Fe_hyd_SSU"/>
    <property type="match status" value="1"/>
</dbReference>
<dbReference type="Pfam" id="PF02256">
    <property type="entry name" value="Fe_hyd_SSU"/>
    <property type="match status" value="1"/>
</dbReference>
<dbReference type="InterPro" id="IPR036991">
    <property type="entry name" value="Fe_hydrogenase_ssu_sf"/>
</dbReference>
<organism evidence="3 4">
    <name type="scientific">Selenomonas ruminantium</name>
    <dbReference type="NCBI Taxonomy" id="971"/>
    <lineage>
        <taxon>Bacteria</taxon>
        <taxon>Bacillati</taxon>
        <taxon>Bacillota</taxon>
        <taxon>Negativicutes</taxon>
        <taxon>Selenomonadales</taxon>
        <taxon>Selenomonadaceae</taxon>
        <taxon>Selenomonas</taxon>
    </lineage>
</organism>
<evidence type="ECO:0000313" key="3">
    <source>
        <dbReference type="EMBL" id="SDP60894.1"/>
    </source>
</evidence>
<dbReference type="InterPro" id="IPR003149">
    <property type="entry name" value="Fe_hydrogenase_ssu"/>
</dbReference>
<dbReference type="GO" id="GO:0051536">
    <property type="term" value="F:iron-sulfur cluster binding"/>
    <property type="evidence" value="ECO:0007669"/>
    <property type="project" value="InterPro"/>
</dbReference>
<dbReference type="SUPFAM" id="SSF48674">
    <property type="entry name" value="Fe-only hydrogenase smaller subunit"/>
    <property type="match status" value="1"/>
</dbReference>
<accession>A0A1H0U3Z5</accession>
<dbReference type="GO" id="GO:0008901">
    <property type="term" value="F:ferredoxin hydrogenase activity"/>
    <property type="evidence" value="ECO:0007669"/>
    <property type="project" value="InterPro"/>
</dbReference>
<dbReference type="GO" id="GO:0005506">
    <property type="term" value="F:iron ion binding"/>
    <property type="evidence" value="ECO:0007669"/>
    <property type="project" value="InterPro"/>
</dbReference>
<protein>
    <submittedName>
        <fullName evidence="3">Ferredoxin hydrogenase small subunit</fullName>
    </submittedName>
</protein>
<proteinExistence type="predicted"/>
<dbReference type="InterPro" id="IPR008953">
    <property type="entry name" value="Fe_hydrogenase_HydB"/>
</dbReference>
<evidence type="ECO:0000256" key="1">
    <source>
        <dbReference type="SAM" id="Phobius"/>
    </source>
</evidence>
<keyword evidence="1" id="KW-0812">Transmembrane</keyword>
<gene>
    <name evidence="3" type="ORF">SAMN05216366_12836</name>
</gene>
<dbReference type="OrthoDB" id="5360755at2"/>
<evidence type="ECO:0000259" key="2">
    <source>
        <dbReference type="SMART" id="SM00902"/>
    </source>
</evidence>
<dbReference type="Gene3D" id="4.10.260.20">
    <property type="entry name" value="Iron hydrogenase, small subunit"/>
    <property type="match status" value="1"/>
</dbReference>
<name>A0A1H0U3Z5_SELRU</name>
<dbReference type="Proteomes" id="UP000182412">
    <property type="component" value="Unassembled WGS sequence"/>
</dbReference>
<dbReference type="GO" id="GO:0042597">
    <property type="term" value="C:periplasmic space"/>
    <property type="evidence" value="ECO:0007669"/>
    <property type="project" value="InterPro"/>
</dbReference>
<feature type="transmembrane region" description="Helical" evidence="1">
    <location>
        <begin position="20"/>
        <end position="41"/>
    </location>
</feature>
<keyword evidence="1" id="KW-1133">Transmembrane helix</keyword>
<reference evidence="3 4" key="1">
    <citation type="submission" date="2016-10" db="EMBL/GenBank/DDBJ databases">
        <authorList>
            <person name="de Groot N.N."/>
        </authorList>
    </citation>
    <scope>NUCLEOTIDE SEQUENCE [LARGE SCALE GENOMIC DNA]</scope>
    <source>
        <strain evidence="3 4">S137</strain>
    </source>
</reference>
<dbReference type="EMBL" id="FNJQ01000028">
    <property type="protein sequence ID" value="SDP60894.1"/>
    <property type="molecule type" value="Genomic_DNA"/>
</dbReference>
<dbReference type="AlphaFoldDB" id="A0A1H0U3Z5"/>
<feature type="domain" description="Iron hydrogenase small subunit" evidence="2">
    <location>
        <begin position="41"/>
        <end position="100"/>
    </location>
</feature>
<dbReference type="GO" id="GO:0009055">
    <property type="term" value="F:electron transfer activity"/>
    <property type="evidence" value="ECO:0007669"/>
    <property type="project" value="InterPro"/>
</dbReference>
<dbReference type="RefSeq" id="WP_014423938.1">
    <property type="nucleotide sequence ID" value="NZ_FNJQ01000028.1"/>
</dbReference>
<keyword evidence="1" id="KW-0472">Membrane</keyword>
<dbReference type="OMA" id="PAVEKYY"/>
<evidence type="ECO:0000313" key="4">
    <source>
        <dbReference type="Proteomes" id="UP000182412"/>
    </source>
</evidence>
<sequence>MKRYSYEEKGVKISRREFLGFVGVVTAFLWTGIYTMTDLVVDRTKYIKMRTAGLYQDDEKQAKRQSHNNQSLLNMYKSLNFQPMSPLAEELFHTHYIDRSIL</sequence>